<proteinExistence type="predicted"/>
<dbReference type="InterPro" id="IPR032627">
    <property type="entry name" value="DUF4876"/>
</dbReference>
<evidence type="ECO:0000313" key="2">
    <source>
        <dbReference type="EMBL" id="MBO8453914.1"/>
    </source>
</evidence>
<dbReference type="Pfam" id="PF16215">
    <property type="entry name" value="DUF4876"/>
    <property type="match status" value="1"/>
</dbReference>
<evidence type="ECO:0000256" key="1">
    <source>
        <dbReference type="SAM" id="SignalP"/>
    </source>
</evidence>
<dbReference type="EMBL" id="JADIMJ010000065">
    <property type="protein sequence ID" value="MBO8453914.1"/>
    <property type="molecule type" value="Genomic_DNA"/>
</dbReference>
<accession>A0A940DN06</accession>
<dbReference type="PROSITE" id="PS51257">
    <property type="entry name" value="PROKAR_LIPOPROTEIN"/>
    <property type="match status" value="1"/>
</dbReference>
<feature type="chain" id="PRO_5036852872" evidence="1">
    <location>
        <begin position="18"/>
        <end position="437"/>
    </location>
</feature>
<protein>
    <submittedName>
        <fullName evidence="2">DUF4876 domain-containing protein</fullName>
    </submittedName>
</protein>
<dbReference type="Proteomes" id="UP000771749">
    <property type="component" value="Unassembled WGS sequence"/>
</dbReference>
<reference evidence="2" key="2">
    <citation type="journal article" date="2021" name="PeerJ">
        <title>Extensive microbial diversity within the chicken gut microbiome revealed by metagenomics and culture.</title>
        <authorList>
            <person name="Gilroy R."/>
            <person name="Ravi A."/>
            <person name="Getino M."/>
            <person name="Pursley I."/>
            <person name="Horton D.L."/>
            <person name="Alikhan N.F."/>
            <person name="Baker D."/>
            <person name="Gharbi K."/>
            <person name="Hall N."/>
            <person name="Watson M."/>
            <person name="Adriaenssens E.M."/>
            <person name="Foster-Nyarko E."/>
            <person name="Jarju S."/>
            <person name="Secka A."/>
            <person name="Antonio M."/>
            <person name="Oren A."/>
            <person name="Chaudhuri R.R."/>
            <person name="La Ragione R."/>
            <person name="Hildebrand F."/>
            <person name="Pallen M.J."/>
        </authorList>
    </citation>
    <scope>NUCLEOTIDE SEQUENCE</scope>
    <source>
        <strain evidence="2">F1-3629</strain>
    </source>
</reference>
<keyword evidence="1" id="KW-0732">Signal</keyword>
<gene>
    <name evidence="2" type="ORF">IAC07_04215</name>
</gene>
<sequence>MKKFIIIALAAAFAAAACEKTPTRDLPVQVSVSLTYENGPFATEGITVSLADLNGSASYQAQTDASGTALFSVLPGIYSASATYSVSEGSDLFVYNGVNSNVAVSATGENSFELNLVKSESNQIIIKELYIGGCPKDDGSGYYHYDKYVILYNNSAEEATLTTDFCIGMCSPANSNATNKYYVGGVLSYTDWIPAYCSVWWFQEPVAIAPYSQVVVALNGAIDHTQTYSQSVDLSSPEYYVTYAPEIYTNVNYHPAPSAGIPTSHYLQTYKYNAFGNAWVLSNSSPAFFVFSTEGRTPSDFSQDPDVISEVNAAATDAMVPVEWVIDGIEVFRATYDAQNQKRLLPSVDAGHATFTSELGYTLYRNVDKEATEALPENEGLLVYNYAGGTESEAEGSTDPSGIDAEASIANGAHIIYKDTNNSSNDFHQRRTASLRK</sequence>
<evidence type="ECO:0000313" key="3">
    <source>
        <dbReference type="Proteomes" id="UP000771749"/>
    </source>
</evidence>
<dbReference type="InterPro" id="IPR013783">
    <property type="entry name" value="Ig-like_fold"/>
</dbReference>
<comment type="caution">
    <text evidence="2">The sequence shown here is derived from an EMBL/GenBank/DDBJ whole genome shotgun (WGS) entry which is preliminary data.</text>
</comment>
<feature type="signal peptide" evidence="1">
    <location>
        <begin position="1"/>
        <end position="17"/>
    </location>
</feature>
<dbReference type="Gene3D" id="2.60.40.10">
    <property type="entry name" value="Immunoglobulins"/>
    <property type="match status" value="1"/>
</dbReference>
<dbReference type="AlphaFoldDB" id="A0A940DN06"/>
<name>A0A940DN06_9BACT</name>
<reference evidence="2" key="1">
    <citation type="submission" date="2020-10" db="EMBL/GenBank/DDBJ databases">
        <authorList>
            <person name="Gilroy R."/>
        </authorList>
    </citation>
    <scope>NUCLEOTIDE SEQUENCE</scope>
    <source>
        <strain evidence="2">F1-3629</strain>
    </source>
</reference>
<organism evidence="2 3">
    <name type="scientific">Candidatus Cryptobacteroides gallistercoris</name>
    <dbReference type="NCBI Taxonomy" id="2840765"/>
    <lineage>
        <taxon>Bacteria</taxon>
        <taxon>Pseudomonadati</taxon>
        <taxon>Bacteroidota</taxon>
        <taxon>Bacteroidia</taxon>
        <taxon>Bacteroidales</taxon>
        <taxon>Candidatus Cryptobacteroides</taxon>
    </lineage>
</organism>